<dbReference type="EMBL" id="QDEB01021990">
    <property type="protein sequence ID" value="RZC40903.1"/>
    <property type="molecule type" value="Genomic_DNA"/>
</dbReference>
<gene>
    <name evidence="1" type="ORF">BDFB_009156</name>
</gene>
<organism evidence="1 2">
    <name type="scientific">Asbolus verrucosus</name>
    <name type="common">Desert ironclad beetle</name>
    <dbReference type="NCBI Taxonomy" id="1661398"/>
    <lineage>
        <taxon>Eukaryota</taxon>
        <taxon>Metazoa</taxon>
        <taxon>Ecdysozoa</taxon>
        <taxon>Arthropoda</taxon>
        <taxon>Hexapoda</taxon>
        <taxon>Insecta</taxon>
        <taxon>Pterygota</taxon>
        <taxon>Neoptera</taxon>
        <taxon>Endopterygota</taxon>
        <taxon>Coleoptera</taxon>
        <taxon>Polyphaga</taxon>
        <taxon>Cucujiformia</taxon>
        <taxon>Tenebrionidae</taxon>
        <taxon>Pimeliinae</taxon>
        <taxon>Asbolus</taxon>
    </lineage>
</organism>
<dbReference type="Proteomes" id="UP000292052">
    <property type="component" value="Unassembled WGS sequence"/>
</dbReference>
<keyword evidence="2" id="KW-1185">Reference proteome</keyword>
<accession>A0A482W8H5</accession>
<name>A0A482W8H5_ASBVE</name>
<comment type="caution">
    <text evidence="1">The sequence shown here is derived from an EMBL/GenBank/DDBJ whole genome shotgun (WGS) entry which is preliminary data.</text>
</comment>
<evidence type="ECO:0000313" key="1">
    <source>
        <dbReference type="EMBL" id="RZC40903.1"/>
    </source>
</evidence>
<proteinExistence type="predicted"/>
<dbReference type="AlphaFoldDB" id="A0A482W8H5"/>
<protein>
    <submittedName>
        <fullName evidence="1">Uncharacterized protein</fullName>
    </submittedName>
</protein>
<reference evidence="1 2" key="1">
    <citation type="submission" date="2017-03" db="EMBL/GenBank/DDBJ databases">
        <title>Genome of the blue death feigning beetle - Asbolus verrucosus.</title>
        <authorList>
            <person name="Rider S.D."/>
        </authorList>
    </citation>
    <scope>NUCLEOTIDE SEQUENCE [LARGE SCALE GENOMIC DNA]</scope>
    <source>
        <strain evidence="1">Butters</strain>
        <tissue evidence="1">Head and leg muscle</tissue>
    </source>
</reference>
<dbReference type="OrthoDB" id="1602884at2759"/>
<sequence length="140" mass="15879">MNPQHFKKFCLKSKFTNPGNTNVPAAPNSEIVSGVNAVQNCTADEPSTAMQTKEESEFEQVGKELEDYVNARRKALEDKMFEKFYLMRVEQSRKFIEVIEKINKQWENFLDYLKSIGCEEVSGDGDCTVYSLSDSSGRTG</sequence>
<evidence type="ECO:0000313" key="2">
    <source>
        <dbReference type="Proteomes" id="UP000292052"/>
    </source>
</evidence>